<protein>
    <submittedName>
        <fullName evidence="2">50S ribosome-binding GTPase</fullName>
    </submittedName>
    <submittedName>
        <fullName evidence="3">GTPase Era</fullName>
    </submittedName>
</protein>
<organism evidence="3 4">
    <name type="scientific">Oligella ureolytica</name>
    <dbReference type="NCBI Taxonomy" id="90244"/>
    <lineage>
        <taxon>Bacteria</taxon>
        <taxon>Pseudomonadati</taxon>
        <taxon>Pseudomonadota</taxon>
        <taxon>Betaproteobacteria</taxon>
        <taxon>Burkholderiales</taxon>
        <taxon>Alcaligenaceae</taxon>
        <taxon>Oligella</taxon>
    </lineage>
</organism>
<evidence type="ECO:0000259" key="1">
    <source>
        <dbReference type="Pfam" id="PF01926"/>
    </source>
</evidence>
<dbReference type="InterPro" id="IPR005662">
    <property type="entry name" value="GTPase_Era-like"/>
</dbReference>
<evidence type="ECO:0000313" key="4">
    <source>
        <dbReference type="Proteomes" id="UP000254603"/>
    </source>
</evidence>
<reference evidence="3 4" key="1">
    <citation type="submission" date="2018-06" db="EMBL/GenBank/DDBJ databases">
        <authorList>
            <consortium name="Pathogen Informatics"/>
            <person name="Doyle S."/>
        </authorList>
    </citation>
    <scope>NUCLEOTIDE SEQUENCE [LARGE SCALE GENOMIC DNA]</scope>
    <source>
        <strain evidence="3 4">NCTC11997</strain>
    </source>
</reference>
<dbReference type="EMBL" id="UGSB01000001">
    <property type="protein sequence ID" value="SUA54324.1"/>
    <property type="molecule type" value="Genomic_DNA"/>
</dbReference>
<dbReference type="OrthoDB" id="238366at2"/>
<feature type="domain" description="G" evidence="1">
    <location>
        <begin position="39"/>
        <end position="149"/>
    </location>
</feature>
<dbReference type="STRING" id="1122619.GCA_000373745_01099"/>
<evidence type="ECO:0000313" key="5">
    <source>
        <dbReference type="Proteomes" id="UP000594903"/>
    </source>
</evidence>
<dbReference type="SUPFAM" id="SSF52540">
    <property type="entry name" value="P-loop containing nucleoside triphosphate hydrolases"/>
    <property type="match status" value="1"/>
</dbReference>
<reference evidence="2 5" key="2">
    <citation type="submission" date="2020-12" db="EMBL/GenBank/DDBJ databases">
        <title>FDA dAtabase for Regulatory Grade micrObial Sequences (FDA-ARGOS): Supporting development and validation of Infectious Disease Dx tests.</title>
        <authorList>
            <person name="Sproer C."/>
            <person name="Gronow S."/>
            <person name="Severitt S."/>
            <person name="Schroder I."/>
            <person name="Tallon L."/>
            <person name="Sadzewicz L."/>
            <person name="Zhao X."/>
            <person name="Boylan J."/>
            <person name="Ott S."/>
            <person name="Bowen H."/>
            <person name="Vavikolanu K."/>
            <person name="Mehta A."/>
            <person name="Aluvathingal J."/>
            <person name="Nadendla S."/>
            <person name="Lowell S."/>
            <person name="Myers T."/>
            <person name="Yan Y."/>
            <person name="Sichtig H."/>
        </authorList>
    </citation>
    <scope>NUCLEOTIDE SEQUENCE [LARGE SCALE GENOMIC DNA]</scope>
    <source>
        <strain evidence="2 5">FDAARGOS_872</strain>
    </source>
</reference>
<dbReference type="GO" id="GO:0043024">
    <property type="term" value="F:ribosomal small subunit binding"/>
    <property type="evidence" value="ECO:0007669"/>
    <property type="project" value="TreeGrafter"/>
</dbReference>
<dbReference type="EMBL" id="CP065725">
    <property type="protein sequence ID" value="QPT38975.1"/>
    <property type="molecule type" value="Genomic_DNA"/>
</dbReference>
<dbReference type="AlphaFoldDB" id="A0A378XH09"/>
<dbReference type="Gene3D" id="3.40.50.300">
    <property type="entry name" value="P-loop containing nucleotide triphosphate hydrolases"/>
    <property type="match status" value="1"/>
</dbReference>
<keyword evidence="5" id="KW-1185">Reference proteome</keyword>
<sequence length="417" mass="47195">MNQTELLKNKEAILNVLPQHEITLKRLEKLADKDALPVVTVMGKYNHGKSRLLNELIGDDLFAVADKRETKALHLAEHQGVAWIDAPGLDADVHEVDDSFAEEALWIKSDIRFLVHAAKEGELDASETELLKSLNQDEQQTKRQSIFVLTQIDQVADDETMERINHHLSAQLEDTPIFPVSSVRHRKGVEENIPIFIEKSGIPALKEHLQKALEKVTEHRAFEEQGYFTQLTDELLAKHNYHTEKHKELTLAANTVEQRFVSDLTAALEQGAEDLKEIMKEPEVDHSLNPGSSTDLFKKTAAKQDRSRLQIAYSRACLLIRSVLTKYGMLYLNKNEEVGASSLNTVMVAVMGISVKFRPQLRRMFGEAAGRDALLHDFKVHFDQSKNRLQALAEIEEESAQINTIKTAQQVLATWQE</sequence>
<evidence type="ECO:0000313" key="3">
    <source>
        <dbReference type="EMBL" id="SUA54324.1"/>
    </source>
</evidence>
<dbReference type="GO" id="GO:0000028">
    <property type="term" value="P:ribosomal small subunit assembly"/>
    <property type="evidence" value="ECO:0007669"/>
    <property type="project" value="TreeGrafter"/>
</dbReference>
<dbReference type="Proteomes" id="UP000594903">
    <property type="component" value="Chromosome"/>
</dbReference>
<dbReference type="RefSeq" id="WP_018574287.1">
    <property type="nucleotide sequence ID" value="NZ_CP065725.1"/>
</dbReference>
<accession>A0A378XH09</accession>
<dbReference type="PANTHER" id="PTHR42698">
    <property type="entry name" value="GTPASE ERA"/>
    <property type="match status" value="1"/>
</dbReference>
<proteinExistence type="predicted"/>
<dbReference type="InterPro" id="IPR006073">
    <property type="entry name" value="GTP-bd"/>
</dbReference>
<name>A0A378XH09_9BURK</name>
<dbReference type="Pfam" id="PF01926">
    <property type="entry name" value="MMR_HSR1"/>
    <property type="match status" value="1"/>
</dbReference>
<dbReference type="PANTHER" id="PTHR42698:SF2">
    <property type="entry name" value="GTPASE ERA-LIKE, CHLOROPLASTIC"/>
    <property type="match status" value="1"/>
</dbReference>
<evidence type="ECO:0000313" key="2">
    <source>
        <dbReference type="EMBL" id="QPT38975.1"/>
    </source>
</evidence>
<dbReference type="GO" id="GO:0005525">
    <property type="term" value="F:GTP binding"/>
    <property type="evidence" value="ECO:0007669"/>
    <property type="project" value="InterPro"/>
</dbReference>
<gene>
    <name evidence="3" type="primary">era_1</name>
    <name evidence="2" type="ORF">I6G29_07050</name>
    <name evidence="3" type="ORF">NCTC11997_01471</name>
</gene>
<dbReference type="GO" id="GO:0019843">
    <property type="term" value="F:rRNA binding"/>
    <property type="evidence" value="ECO:0007669"/>
    <property type="project" value="TreeGrafter"/>
</dbReference>
<dbReference type="Proteomes" id="UP000254603">
    <property type="component" value="Unassembled WGS sequence"/>
</dbReference>
<dbReference type="InterPro" id="IPR027417">
    <property type="entry name" value="P-loop_NTPase"/>
</dbReference>